<dbReference type="Pfam" id="PF06527">
    <property type="entry name" value="TniQ"/>
    <property type="match status" value="1"/>
</dbReference>
<proteinExistence type="predicted"/>
<protein>
    <recommendedName>
        <fullName evidence="5">TniQ protein</fullName>
    </recommendedName>
</protein>
<dbReference type="InterPro" id="IPR009492">
    <property type="entry name" value="TniQ"/>
</dbReference>
<evidence type="ECO:0000259" key="2">
    <source>
        <dbReference type="Pfam" id="PF15978"/>
    </source>
</evidence>
<keyword evidence="4" id="KW-1185">Reference proteome</keyword>
<evidence type="ECO:0000313" key="4">
    <source>
        <dbReference type="Proteomes" id="UP000575083"/>
    </source>
</evidence>
<dbReference type="Proteomes" id="UP000575083">
    <property type="component" value="Unassembled WGS sequence"/>
</dbReference>
<reference evidence="3 4" key="1">
    <citation type="submission" date="2020-08" db="EMBL/GenBank/DDBJ databases">
        <title>Functional genomics of gut bacteria from endangered species of beetles.</title>
        <authorList>
            <person name="Carlos-Shanley C."/>
        </authorList>
    </citation>
    <scope>NUCLEOTIDE SEQUENCE [LARGE SCALE GENOMIC DNA]</scope>
    <source>
        <strain evidence="3 4">S00198</strain>
    </source>
</reference>
<sequence length="579" mass="65787">MAEHLDLYPSVSLLIPLPDESLFSLVSRHHFLWGNAISSTTSNQFFCHPRNGAQHDFPNRLQVFVDRTGGVYGNAREVALNLTLLKFYQPFLSQEGVSDAIECLSHGRIALLRLKLGVLTSRFGANHPLKACPVCMREDLVGTGWAYWHLKHQYPGVWVCIMHGVPLLQSKSTGVGRFQWVLPRLDELHDSLNESARSITLSLDALASFAELIDAVVLAGTLSKFEVDRFYEHYRAEFMSRGWLSALGHMRLNAIATSFLNHVQPFQFLEEFAGFPMTLRQASLQLGRLFNSPRTKTHPFRHLMMIHWLFGTWERFSQSKYVAMQTAMEVGLTQLRAEGEVDARKKEFDALVREKKFSPKAAASSIGIDPQTALIWAAKLGIAVQRRPKILLPDLRKLAVKRLRRGAEKSAVATEVGVSIQTISRLLWTEVGLQQAWTEARLRRTRDRARKAWARLLKTSGPVGVKWMRTIEPATYAWLYRNDHLWLAEHSPCPNPSHRRPCTACVDWKARDEQLSVAIEQACLVLQERGEHLKHVNQLYPLVPQLHAKRRHLNALPLTRLAIQRSIGDRHPGMSDLLA</sequence>
<feature type="domain" description="Transposon Tn7 transposition protein TnsD C-terminal" evidence="2">
    <location>
        <begin position="217"/>
        <end position="561"/>
    </location>
</feature>
<dbReference type="InterPro" id="IPR032750">
    <property type="entry name" value="TnsD_C"/>
</dbReference>
<dbReference type="AlphaFoldDB" id="A0A7X0U8Y0"/>
<evidence type="ECO:0000313" key="3">
    <source>
        <dbReference type="EMBL" id="MBB6559274.1"/>
    </source>
</evidence>
<evidence type="ECO:0000259" key="1">
    <source>
        <dbReference type="Pfam" id="PF06527"/>
    </source>
</evidence>
<dbReference type="EMBL" id="JACHLK010000003">
    <property type="protein sequence ID" value="MBB6559274.1"/>
    <property type="molecule type" value="Genomic_DNA"/>
</dbReference>
<evidence type="ECO:0008006" key="5">
    <source>
        <dbReference type="Google" id="ProtNLM"/>
    </source>
</evidence>
<name>A0A7X0U8Y0_9BURK</name>
<gene>
    <name evidence="3" type="ORF">HNP48_001941</name>
</gene>
<dbReference type="Pfam" id="PF15978">
    <property type="entry name" value="TnsD"/>
    <property type="match status" value="1"/>
</dbReference>
<dbReference type="RefSeq" id="WP_184856702.1">
    <property type="nucleotide sequence ID" value="NZ_JACHLK010000003.1"/>
</dbReference>
<comment type="caution">
    <text evidence="3">The sequence shown here is derived from an EMBL/GenBank/DDBJ whole genome shotgun (WGS) entry which is preliminary data.</text>
</comment>
<feature type="domain" description="TniQ" evidence="1">
    <location>
        <begin position="16"/>
        <end position="167"/>
    </location>
</feature>
<accession>A0A7X0U8Y0</accession>
<organism evidence="3 4">
    <name type="scientific">Acidovorax soli</name>
    <dbReference type="NCBI Taxonomy" id="592050"/>
    <lineage>
        <taxon>Bacteria</taxon>
        <taxon>Pseudomonadati</taxon>
        <taxon>Pseudomonadota</taxon>
        <taxon>Betaproteobacteria</taxon>
        <taxon>Burkholderiales</taxon>
        <taxon>Comamonadaceae</taxon>
        <taxon>Acidovorax</taxon>
    </lineage>
</organism>